<evidence type="ECO:0000259" key="1">
    <source>
        <dbReference type="Pfam" id="PF13547"/>
    </source>
</evidence>
<feature type="domain" description="Tip attachment protein J" evidence="2">
    <location>
        <begin position="740"/>
        <end position="899"/>
    </location>
</feature>
<comment type="caution">
    <text evidence="4">The sequence shown here is derived from an EMBL/GenBank/DDBJ whole genome shotgun (WGS) entry which is preliminary data.</text>
</comment>
<dbReference type="Pfam" id="PF13547">
    <property type="entry name" value="GTA_TIM"/>
    <property type="match status" value="1"/>
</dbReference>
<reference evidence="4 5" key="1">
    <citation type="journal article" date="2014" name="Int. J. Syst. Evol. Microbiol.">
        <title>Complete genome sequence of Corynebacterium casei LMG S-19264T (=DSM 44701T), isolated from a smear-ripened cheese.</title>
        <authorList>
            <consortium name="US DOE Joint Genome Institute (JGI-PGF)"/>
            <person name="Walter F."/>
            <person name="Albersmeier A."/>
            <person name="Kalinowski J."/>
            <person name="Ruckert C."/>
        </authorList>
    </citation>
    <scope>NUCLEOTIDE SEQUENCE [LARGE SCALE GENOMIC DNA]</scope>
    <source>
        <strain evidence="4 5">KCTC 23968</strain>
    </source>
</reference>
<dbReference type="InterPro" id="IPR025195">
    <property type="entry name" value="GTA_TIM_dom"/>
</dbReference>
<evidence type="ECO:0000313" key="4">
    <source>
        <dbReference type="EMBL" id="GGX56178.1"/>
    </source>
</evidence>
<feature type="domain" description="GTA TIM-barrel-like" evidence="1">
    <location>
        <begin position="394"/>
        <end position="682"/>
    </location>
</feature>
<evidence type="ECO:0000313" key="5">
    <source>
        <dbReference type="Proteomes" id="UP000600865"/>
    </source>
</evidence>
<keyword evidence="5" id="KW-1185">Reference proteome</keyword>
<dbReference type="InterPro" id="IPR056490">
    <property type="entry name" value="Rcc01698_C"/>
</dbReference>
<dbReference type="CDD" id="cd19607">
    <property type="entry name" value="GTA_TIM-barrel-like"/>
    <property type="match status" value="1"/>
</dbReference>
<dbReference type="Pfam" id="PF23666">
    <property type="entry name" value="Rcc01698_C"/>
    <property type="match status" value="1"/>
</dbReference>
<evidence type="ECO:0000259" key="2">
    <source>
        <dbReference type="Pfam" id="PF13550"/>
    </source>
</evidence>
<protein>
    <submittedName>
        <fullName evidence="4">Phage host specificity protein</fullName>
    </submittedName>
</protein>
<dbReference type="Gene3D" id="3.20.20.80">
    <property type="entry name" value="Glycosidases"/>
    <property type="match status" value="1"/>
</dbReference>
<gene>
    <name evidence="4" type="ORF">GCM10011309_01130</name>
</gene>
<dbReference type="InterPro" id="IPR032876">
    <property type="entry name" value="J_dom"/>
</dbReference>
<dbReference type="AlphaFoldDB" id="A0A918KAN7"/>
<organism evidence="4 5">
    <name type="scientific">Litorimonas cladophorae</name>
    <dbReference type="NCBI Taxonomy" id="1220491"/>
    <lineage>
        <taxon>Bacteria</taxon>
        <taxon>Pseudomonadati</taxon>
        <taxon>Pseudomonadota</taxon>
        <taxon>Alphaproteobacteria</taxon>
        <taxon>Maricaulales</taxon>
        <taxon>Robiginitomaculaceae</taxon>
    </lineage>
</organism>
<accession>A0A918KAN7</accession>
<dbReference type="Pfam" id="PF13550">
    <property type="entry name" value="Phage-tail_3"/>
    <property type="match status" value="1"/>
</dbReference>
<sequence length="1204" mass="131854">MANFAASATQLTGQALVRTASALAINTATSYISRAFDTRNFQGPRLDSLHIQTSRDGAPMARVFGRARLAGQIIWASHVREASTETPVGGKGGGPTQTDYSYAISFAVGLCEGEIAGIDRIWANGAPLETAGLDMRVYRGTEDQSPDPIISATEPGDVPAFRGTAYVVFEDFPLAAFGNRLPQLNFEVIRTGKRTGRLENLIQSVNLLPGSGEFAYATDIVEEGIRPGETQPLNMNNLSGKADIELALDQLQAQLPSCTNVSIISSWFATSTDIATCEIRPGVERRSRNIRHHTWRVGRATRATAHLVSADDEGRPNFGGTPSDESLIQAIRAIKARGMSVTLYPFILVDTAGFPWRGRITGNASDVSAFFGTADVTDYSNGAGEDHHHSDDAGFRNFILSHANLARRAGGVERFVIGSEMIGLTTIRDAQNGFPAVTELARLAGDVKVVLGDETGLTYAADWSEYFGFHPLDGSGDVYFHLDELWAHPAISAIGIDAYFPLSDWREGDHLDGQISSSIYDEDYLKSNVEGGEGYDWYYASDADRDAQVRTPISDWTYRYKDLRNWWSNVHRNKIAGAVQDPTSWVPQSKPFWLMEVGCPAVRYGANQPNVFSDGKSHESKFPYFSEGSRDDLIQRNYLEALIGYWGEPENNPTSTVTGQPMIDQSATSVWAWDARPFPDFPARRTIWSDGLNWQTGHWINGRMGGVLLQDVLDEICTEVGVKHVSFSGVSGLVSGFVIDRPMRARDALTPLIDTYDVSMAVAGGRLFFFQPQLDAPRAISRDELVAQDGGPIRFAVEDDMSSLRDVRLTYIDASLEYQTATLSTRNEAAETVRVADIQVPIVMDAGQARQVIDRQLAKSEPSRRRASFALPTDIGDDLRPGEIVTLPDADGYWQIERLRRGANTDVDLIGYPDGRGPLNVANGDPAVQLQPAWVSEPVAMAFNLPGVEGLQVGALMHPFRPADLSFADKTVRLQSAVKLGVLLSDLPRGPITIWDRSTHFDIWMPNAAFFSIEEHKVMSGQNRFAVETPLGWEVIGAASVSLIGPDIYRLHTLLRGVENSDDYMVDQILSGARVISLDGGLATLDIEEDFIGGPIQIEVSASGRSGASSELIYSAEHLRPLSVAHVSAVAEGENTRLNWTPRRLDNATKIDPSQMFDICWSEGEMRVSANTALIPVNYRSNNWVSITPVHSLTKAGRSVKILV</sequence>
<evidence type="ECO:0000259" key="3">
    <source>
        <dbReference type="Pfam" id="PF23666"/>
    </source>
</evidence>
<feature type="domain" description="Rcc01698-like C-terminal" evidence="3">
    <location>
        <begin position="980"/>
        <end position="1075"/>
    </location>
</feature>
<dbReference type="Proteomes" id="UP000600865">
    <property type="component" value="Unassembled WGS sequence"/>
</dbReference>
<dbReference type="RefSeq" id="WP_189579863.1">
    <property type="nucleotide sequence ID" value="NZ_BMYV01000001.1"/>
</dbReference>
<name>A0A918KAN7_9PROT</name>
<dbReference type="EMBL" id="BMYV01000001">
    <property type="protein sequence ID" value="GGX56178.1"/>
    <property type="molecule type" value="Genomic_DNA"/>
</dbReference>
<proteinExistence type="predicted"/>